<accession>A0A3P7S6U7</accession>
<dbReference type="RefSeq" id="WP_125137206.1">
    <property type="nucleotide sequence ID" value="NZ_LR130778.1"/>
</dbReference>
<reference evidence="1 2" key="1">
    <citation type="submission" date="2018-09" db="EMBL/GenBank/DDBJ databases">
        <authorList>
            <person name="Postec A."/>
        </authorList>
    </citation>
    <scope>NUCLEOTIDE SEQUENCE [LARGE SCALE GENOMIC DNA]</scope>
    <source>
        <strain evidence="1">70B-A</strain>
    </source>
</reference>
<gene>
    <name evidence="1" type="ORF">PATL70BA_2105</name>
</gene>
<name>A0A3P7S6U7_9FIRM</name>
<evidence type="ECO:0000313" key="1">
    <source>
        <dbReference type="EMBL" id="VDN47989.1"/>
    </source>
</evidence>
<dbReference type="KEGG" id="cbar:PATL70BA_2105"/>
<dbReference type="EMBL" id="LR130778">
    <property type="protein sequence ID" value="VDN47989.1"/>
    <property type="molecule type" value="Genomic_DNA"/>
</dbReference>
<dbReference type="AlphaFoldDB" id="A0A3P7S6U7"/>
<organism evidence="1 2">
    <name type="scientific">Petrocella atlantisensis</name>
    <dbReference type="NCBI Taxonomy" id="2173034"/>
    <lineage>
        <taxon>Bacteria</taxon>
        <taxon>Bacillati</taxon>
        <taxon>Bacillota</taxon>
        <taxon>Clostridia</taxon>
        <taxon>Lachnospirales</taxon>
        <taxon>Vallitaleaceae</taxon>
        <taxon>Petrocella</taxon>
    </lineage>
</organism>
<dbReference type="Pfam" id="PF06296">
    <property type="entry name" value="RelE"/>
    <property type="match status" value="1"/>
</dbReference>
<sequence length="113" mass="13141">MTREFIRTNEFEKRCKSLGLSEDNIRELESFLCLYPEAGDLIQGTGGLRKLRWSLPDTGKSGGIRVVYVDFAFYEKIYFISAYSKSEKVNLSKEACNQIKKYIKLLNDEIRKK</sequence>
<evidence type="ECO:0000313" key="2">
    <source>
        <dbReference type="Proteomes" id="UP000279029"/>
    </source>
</evidence>
<dbReference type="PIRSF" id="PIRSF039032">
    <property type="entry name" value="HigB-2"/>
    <property type="match status" value="1"/>
</dbReference>
<proteinExistence type="predicted"/>
<protein>
    <submittedName>
        <fullName evidence="1">Addiction module toxin RelE</fullName>
    </submittedName>
</protein>
<dbReference type="InterPro" id="IPR009387">
    <property type="entry name" value="HigB-2"/>
</dbReference>
<keyword evidence="2" id="KW-1185">Reference proteome</keyword>
<dbReference type="Proteomes" id="UP000279029">
    <property type="component" value="Chromosome"/>
</dbReference>
<dbReference type="OrthoDB" id="9812066at2"/>